<dbReference type="PANTHER" id="PTHR46558:SF13">
    <property type="entry name" value="HTH-TYPE TRANSCRIPTIONAL REGULATOR IMMR"/>
    <property type="match status" value="1"/>
</dbReference>
<evidence type="ECO:0000259" key="2">
    <source>
        <dbReference type="PROSITE" id="PS50943"/>
    </source>
</evidence>
<dbReference type="EMBL" id="ASDZ01000027">
    <property type="protein sequence ID" value="EOK11368.1"/>
    <property type="molecule type" value="Genomic_DNA"/>
</dbReference>
<comment type="caution">
    <text evidence="3">The sequence shown here is derived from an EMBL/GenBank/DDBJ whole genome shotgun (WGS) entry which is preliminary data.</text>
</comment>
<gene>
    <name evidence="3" type="ORF">WOU_02113</name>
</gene>
<evidence type="ECO:0000313" key="4">
    <source>
        <dbReference type="Proteomes" id="UP000013638"/>
    </source>
</evidence>
<dbReference type="RefSeq" id="WP_010707258.1">
    <property type="nucleotide sequence ID" value="NZ_KB944862.1"/>
</dbReference>
<sequence>MEFGQILRQLRKQKKLTQKELADIIFVEQTTISGYENGKIQPTAKVIIELADYFDVSTNYLLGQPEKNKNQLEQIIDSTIDELKNEDTLLFMKNGEFDENTARLLKAAIKNGIKTVDDMTKND</sequence>
<dbReference type="GO" id="GO:0003677">
    <property type="term" value="F:DNA binding"/>
    <property type="evidence" value="ECO:0007669"/>
    <property type="project" value="UniProtKB-KW"/>
</dbReference>
<dbReference type="HOGENOM" id="CLU_066192_4_0_9"/>
<dbReference type="PROSITE" id="PS50943">
    <property type="entry name" value="HTH_CROC1"/>
    <property type="match status" value="1"/>
</dbReference>
<feature type="domain" description="HTH cro/C1-type" evidence="2">
    <location>
        <begin position="7"/>
        <end position="61"/>
    </location>
</feature>
<accession>R3I119</accession>
<dbReference type="AlphaFoldDB" id="R3I119"/>
<protein>
    <recommendedName>
        <fullName evidence="2">HTH cro/C1-type domain-containing protein</fullName>
    </recommendedName>
</protein>
<dbReference type="PROSITE" id="PS50044">
    <property type="entry name" value="SIGMA54_3"/>
    <property type="match status" value="1"/>
</dbReference>
<proteinExistence type="predicted"/>
<keyword evidence="1" id="KW-0238">DNA-binding</keyword>
<organism evidence="3 4">
    <name type="scientific">Enterococcus faecalis ATCC 6055</name>
    <dbReference type="NCBI Taxonomy" id="1169311"/>
    <lineage>
        <taxon>Bacteria</taxon>
        <taxon>Bacillati</taxon>
        <taxon>Bacillota</taxon>
        <taxon>Bacilli</taxon>
        <taxon>Lactobacillales</taxon>
        <taxon>Enterococcaceae</taxon>
        <taxon>Enterococcus</taxon>
    </lineage>
</organism>
<dbReference type="Proteomes" id="UP000013638">
    <property type="component" value="Unassembled WGS sequence"/>
</dbReference>
<dbReference type="InterPro" id="IPR001387">
    <property type="entry name" value="Cro/C1-type_HTH"/>
</dbReference>
<dbReference type="Gene3D" id="1.10.260.40">
    <property type="entry name" value="lambda repressor-like DNA-binding domains"/>
    <property type="match status" value="1"/>
</dbReference>
<dbReference type="Pfam" id="PF01381">
    <property type="entry name" value="HTH_3"/>
    <property type="match status" value="1"/>
</dbReference>
<evidence type="ECO:0000256" key="1">
    <source>
        <dbReference type="ARBA" id="ARBA00023125"/>
    </source>
</evidence>
<dbReference type="PANTHER" id="PTHR46558">
    <property type="entry name" value="TRACRIPTIONAL REGULATORY PROTEIN-RELATED-RELATED"/>
    <property type="match status" value="1"/>
</dbReference>
<dbReference type="CDD" id="cd00093">
    <property type="entry name" value="HTH_XRE"/>
    <property type="match status" value="1"/>
</dbReference>
<dbReference type="InterPro" id="IPR010982">
    <property type="entry name" value="Lambda_DNA-bd_dom_sf"/>
</dbReference>
<evidence type="ECO:0000313" key="3">
    <source>
        <dbReference type="EMBL" id="EOK11368.1"/>
    </source>
</evidence>
<dbReference type="SUPFAM" id="SSF47413">
    <property type="entry name" value="lambda repressor-like DNA-binding domains"/>
    <property type="match status" value="1"/>
</dbReference>
<dbReference type="SMART" id="SM00530">
    <property type="entry name" value="HTH_XRE"/>
    <property type="match status" value="1"/>
</dbReference>
<dbReference type="PATRIC" id="fig|1169311.3.peg.2084"/>
<name>R3I119_ENTFL</name>
<reference evidence="3 4" key="1">
    <citation type="submission" date="2013-02" db="EMBL/GenBank/DDBJ databases">
        <title>The Genome Sequence of Enterococcus faecalis ATCC_6055.</title>
        <authorList>
            <consortium name="The Broad Institute Genome Sequencing Platform"/>
            <consortium name="The Broad Institute Genome Sequencing Center for Infectious Disease"/>
            <person name="Earl A.M."/>
            <person name="Gilmore M.S."/>
            <person name="Lebreton F."/>
            <person name="Walker B."/>
            <person name="Young S.K."/>
            <person name="Zeng Q."/>
            <person name="Gargeya S."/>
            <person name="Fitzgerald M."/>
            <person name="Haas B."/>
            <person name="Abouelleil A."/>
            <person name="Alvarado L."/>
            <person name="Arachchi H.M."/>
            <person name="Berlin A.M."/>
            <person name="Chapman S.B."/>
            <person name="Dewar J."/>
            <person name="Goldberg J."/>
            <person name="Griggs A."/>
            <person name="Gujja S."/>
            <person name="Hansen M."/>
            <person name="Howarth C."/>
            <person name="Imamovic A."/>
            <person name="Larimer J."/>
            <person name="McCowan C."/>
            <person name="Murphy C."/>
            <person name="Neiman D."/>
            <person name="Pearson M."/>
            <person name="Priest M."/>
            <person name="Roberts A."/>
            <person name="Saif S."/>
            <person name="Shea T."/>
            <person name="Sisk P."/>
            <person name="Sykes S."/>
            <person name="Wortman J."/>
            <person name="Nusbaum C."/>
            <person name="Birren B."/>
        </authorList>
    </citation>
    <scope>NUCLEOTIDE SEQUENCE [LARGE SCALE GENOMIC DNA]</scope>
    <source>
        <strain evidence="3 4">ATCC 6055</strain>
    </source>
</reference>